<feature type="domain" description="Tyrosine specific protein phosphatases" evidence="1">
    <location>
        <begin position="102"/>
        <end position="154"/>
    </location>
</feature>
<organism evidence="2 5">
    <name type="scientific">Allgaiera indica</name>
    <dbReference type="NCBI Taxonomy" id="765699"/>
    <lineage>
        <taxon>Bacteria</taxon>
        <taxon>Pseudomonadati</taxon>
        <taxon>Pseudomonadota</taxon>
        <taxon>Alphaproteobacteria</taxon>
        <taxon>Rhodobacterales</taxon>
        <taxon>Paracoccaceae</taxon>
        <taxon>Allgaiera</taxon>
    </lineage>
</organism>
<evidence type="ECO:0000313" key="5">
    <source>
        <dbReference type="Proteomes" id="UP000634647"/>
    </source>
</evidence>
<accession>A0AAN4USL4</accession>
<dbReference type="AlphaFoldDB" id="A0AAN4USL4"/>
<reference evidence="3 4" key="2">
    <citation type="submission" date="2016-10" db="EMBL/GenBank/DDBJ databases">
        <authorList>
            <person name="Varghese N."/>
            <person name="Submissions S."/>
        </authorList>
    </citation>
    <scope>NUCLEOTIDE SEQUENCE [LARGE SCALE GENOMIC DNA]</scope>
    <source>
        <strain evidence="3 4">DSM 24802</strain>
    </source>
</reference>
<protein>
    <submittedName>
        <fullName evidence="3">Dual specificity phosphatase, catalytic domain</fullName>
    </submittedName>
</protein>
<keyword evidence="4" id="KW-1185">Reference proteome</keyword>
<dbReference type="SUPFAM" id="SSF52799">
    <property type="entry name" value="(Phosphotyrosine protein) phosphatases II"/>
    <property type="match status" value="1"/>
</dbReference>
<dbReference type="Proteomes" id="UP000634647">
    <property type="component" value="Unassembled WGS sequence"/>
</dbReference>
<comment type="caution">
    <text evidence="2">The sequence shown here is derived from an EMBL/GenBank/DDBJ whole genome shotgun (WGS) entry which is preliminary data.</text>
</comment>
<name>A0AAN4USL4_9RHOB</name>
<sequence length="159" mass="16489">MGYEIAEIGLGGGTIGIGALPGLDGDYRGDLAAILAWRPGMVLSLATVAEAERGGATRLAADLGAQQIPWRRFAITDYGAPDAMSRELWPMQSGGLLAALGRGGRLFIHCRAGCGRSGMIALRLMVEAGEPPEAALARLRAARPCAVETAAQMAWAVEG</sequence>
<dbReference type="InterPro" id="IPR029021">
    <property type="entry name" value="Prot-tyrosine_phosphatase-like"/>
</dbReference>
<reference evidence="2" key="3">
    <citation type="submission" date="2023-06" db="EMBL/GenBank/DDBJ databases">
        <authorList>
            <person name="Sun Q."/>
            <person name="Zhou Y."/>
        </authorList>
    </citation>
    <scope>NUCLEOTIDE SEQUENCE</scope>
    <source>
        <strain evidence="2">CGMCC 1.10859</strain>
    </source>
</reference>
<evidence type="ECO:0000259" key="1">
    <source>
        <dbReference type="PROSITE" id="PS50056"/>
    </source>
</evidence>
<dbReference type="InterPro" id="IPR000387">
    <property type="entry name" value="Tyr_Pase_dom"/>
</dbReference>
<evidence type="ECO:0000313" key="4">
    <source>
        <dbReference type="Proteomes" id="UP000199541"/>
    </source>
</evidence>
<proteinExistence type="predicted"/>
<evidence type="ECO:0000313" key="2">
    <source>
        <dbReference type="EMBL" id="GHE03436.1"/>
    </source>
</evidence>
<dbReference type="EMBL" id="FNOB01000012">
    <property type="protein sequence ID" value="SDX25832.1"/>
    <property type="molecule type" value="Genomic_DNA"/>
</dbReference>
<reference evidence="2" key="1">
    <citation type="journal article" date="2014" name="Int. J. Syst. Evol. Microbiol.">
        <title>Complete genome sequence of Corynebacterium casei LMG S-19264T (=DSM 44701T), isolated from a smear-ripened cheese.</title>
        <authorList>
            <consortium name="US DOE Joint Genome Institute (JGI-PGF)"/>
            <person name="Walter F."/>
            <person name="Albersmeier A."/>
            <person name="Kalinowski J."/>
            <person name="Ruckert C."/>
        </authorList>
    </citation>
    <scope>NUCLEOTIDE SEQUENCE</scope>
    <source>
        <strain evidence="2">CGMCC 1.10859</strain>
    </source>
</reference>
<dbReference type="EMBL" id="BNAB01000012">
    <property type="protein sequence ID" value="GHE03436.1"/>
    <property type="molecule type" value="Genomic_DNA"/>
</dbReference>
<dbReference type="PROSITE" id="PS00383">
    <property type="entry name" value="TYR_PHOSPHATASE_1"/>
    <property type="match status" value="1"/>
</dbReference>
<dbReference type="Gene3D" id="3.90.190.10">
    <property type="entry name" value="Protein tyrosine phosphatase superfamily"/>
    <property type="match status" value="1"/>
</dbReference>
<evidence type="ECO:0000313" key="3">
    <source>
        <dbReference type="EMBL" id="SDX25832.1"/>
    </source>
</evidence>
<dbReference type="RefSeq" id="WP_035846513.1">
    <property type="nucleotide sequence ID" value="NZ_BNAB01000012.1"/>
</dbReference>
<dbReference type="PROSITE" id="PS50056">
    <property type="entry name" value="TYR_PHOSPHATASE_2"/>
    <property type="match status" value="1"/>
</dbReference>
<gene>
    <name evidence="2" type="ORF">GCM10008024_26870</name>
    <name evidence="3" type="ORF">SAMN05444006_112127</name>
</gene>
<dbReference type="Proteomes" id="UP000199541">
    <property type="component" value="Unassembled WGS sequence"/>
</dbReference>
<dbReference type="InterPro" id="IPR016130">
    <property type="entry name" value="Tyr_Pase_AS"/>
</dbReference>